<comment type="caution">
    <text evidence="1">The sequence shown here is derived from an EMBL/GenBank/DDBJ whole genome shotgun (WGS) entry which is preliminary data.</text>
</comment>
<dbReference type="EMBL" id="LAZR01002620">
    <property type="protein sequence ID" value="KKN27645.1"/>
    <property type="molecule type" value="Genomic_DNA"/>
</dbReference>
<organism evidence="1">
    <name type="scientific">marine sediment metagenome</name>
    <dbReference type="NCBI Taxonomy" id="412755"/>
    <lineage>
        <taxon>unclassified sequences</taxon>
        <taxon>metagenomes</taxon>
        <taxon>ecological metagenomes</taxon>
    </lineage>
</organism>
<reference evidence="1" key="1">
    <citation type="journal article" date="2015" name="Nature">
        <title>Complex archaea that bridge the gap between prokaryotes and eukaryotes.</title>
        <authorList>
            <person name="Spang A."/>
            <person name="Saw J.H."/>
            <person name="Jorgensen S.L."/>
            <person name="Zaremba-Niedzwiedzka K."/>
            <person name="Martijn J."/>
            <person name="Lind A.E."/>
            <person name="van Eijk R."/>
            <person name="Schleper C."/>
            <person name="Guy L."/>
            <person name="Ettema T.J."/>
        </authorList>
    </citation>
    <scope>NUCLEOTIDE SEQUENCE</scope>
</reference>
<evidence type="ECO:0000313" key="1">
    <source>
        <dbReference type="EMBL" id="KKN27645.1"/>
    </source>
</evidence>
<protein>
    <submittedName>
        <fullName evidence="1">Uncharacterized protein</fullName>
    </submittedName>
</protein>
<gene>
    <name evidence="1" type="ORF">LCGC14_0862380</name>
</gene>
<name>A0A0F9P6X1_9ZZZZ</name>
<accession>A0A0F9P6X1</accession>
<proteinExistence type="predicted"/>
<feature type="non-terminal residue" evidence="1">
    <location>
        <position position="110"/>
    </location>
</feature>
<dbReference type="AlphaFoldDB" id="A0A0F9P6X1"/>
<sequence>MITGKDVRFELDTTKKVRNDKGMTLSVKMKERDFFIKNFHNYFELVTIVLESNITAFMFSALDIAYYFKNEFERVEKIVKKANEKIMFLDSGGFEKYNIPYYRKQWEIQD</sequence>